<protein>
    <submittedName>
        <fullName evidence="1">Uncharacterized protein</fullName>
    </submittedName>
</protein>
<evidence type="ECO:0000313" key="1">
    <source>
        <dbReference type="EMBL" id="KAG1819543.1"/>
    </source>
</evidence>
<reference evidence="1" key="1">
    <citation type="journal article" date="2020" name="New Phytol.">
        <title>Comparative genomics reveals dynamic genome evolution in host specialist ectomycorrhizal fungi.</title>
        <authorList>
            <person name="Lofgren L.A."/>
            <person name="Nguyen N.H."/>
            <person name="Vilgalys R."/>
            <person name="Ruytinx J."/>
            <person name="Liao H.L."/>
            <person name="Branco S."/>
            <person name="Kuo A."/>
            <person name="LaButti K."/>
            <person name="Lipzen A."/>
            <person name="Andreopoulos W."/>
            <person name="Pangilinan J."/>
            <person name="Riley R."/>
            <person name="Hundley H."/>
            <person name="Na H."/>
            <person name="Barry K."/>
            <person name="Grigoriev I.V."/>
            <person name="Stajich J.E."/>
            <person name="Kennedy P.G."/>
        </authorList>
    </citation>
    <scope>NUCLEOTIDE SEQUENCE</scope>
    <source>
        <strain evidence="1">MN1</strain>
    </source>
</reference>
<sequence>MPETHTCDHVQEGHLPRPIHWLQYLDLAFFNNDMSLLMLSLESPEYFKIESYLRFILPHLQLKTSESTLSAVTHAMTSITPPNNTQTSALLAPTSLVPISPRETVTTSASTTPLASGAVSFEMVKAGLAIHHLLRGVLREIHSCINQDAGFKVPQWQYVLEENLMFEPLMSTMLKLMHAILAGITIYISLDPCNYY</sequence>
<comment type="caution">
    <text evidence="1">The sequence shown here is derived from an EMBL/GenBank/DDBJ whole genome shotgun (WGS) entry which is preliminary data.</text>
</comment>
<dbReference type="AlphaFoldDB" id="A0A9P7EEF3"/>
<name>A0A9P7EEF3_9AGAM</name>
<organism evidence="1 2">
    <name type="scientific">Suillus subaureus</name>
    <dbReference type="NCBI Taxonomy" id="48587"/>
    <lineage>
        <taxon>Eukaryota</taxon>
        <taxon>Fungi</taxon>
        <taxon>Dikarya</taxon>
        <taxon>Basidiomycota</taxon>
        <taxon>Agaricomycotina</taxon>
        <taxon>Agaricomycetes</taxon>
        <taxon>Agaricomycetidae</taxon>
        <taxon>Boletales</taxon>
        <taxon>Suillineae</taxon>
        <taxon>Suillaceae</taxon>
        <taxon>Suillus</taxon>
    </lineage>
</organism>
<keyword evidence="2" id="KW-1185">Reference proteome</keyword>
<accession>A0A9P7EEF3</accession>
<dbReference type="GeneID" id="64626665"/>
<dbReference type="Proteomes" id="UP000807769">
    <property type="component" value="Unassembled WGS sequence"/>
</dbReference>
<dbReference type="OrthoDB" id="2691235at2759"/>
<dbReference type="RefSeq" id="XP_041195078.1">
    <property type="nucleotide sequence ID" value="XM_041332648.1"/>
</dbReference>
<gene>
    <name evidence="1" type="ORF">BJ212DRAFT_1298023</name>
</gene>
<evidence type="ECO:0000313" key="2">
    <source>
        <dbReference type="Proteomes" id="UP000807769"/>
    </source>
</evidence>
<dbReference type="EMBL" id="JABBWG010000009">
    <property type="protein sequence ID" value="KAG1819543.1"/>
    <property type="molecule type" value="Genomic_DNA"/>
</dbReference>
<proteinExistence type="predicted"/>